<dbReference type="Gene3D" id="1.20.1070.10">
    <property type="entry name" value="Rhodopsin 7-helix transmembrane proteins"/>
    <property type="match status" value="1"/>
</dbReference>
<dbReference type="GO" id="GO:0008188">
    <property type="term" value="F:neuropeptide receptor activity"/>
    <property type="evidence" value="ECO:0007669"/>
    <property type="project" value="TreeGrafter"/>
</dbReference>
<evidence type="ECO:0000313" key="10">
    <source>
        <dbReference type="EMBL" id="OXA44240.1"/>
    </source>
</evidence>
<keyword evidence="2 8" id="KW-0812">Transmembrane</keyword>
<dbReference type="GO" id="GO:0005886">
    <property type="term" value="C:plasma membrane"/>
    <property type="evidence" value="ECO:0007669"/>
    <property type="project" value="TreeGrafter"/>
</dbReference>
<evidence type="ECO:0000256" key="6">
    <source>
        <dbReference type="ARBA" id="ARBA00023170"/>
    </source>
</evidence>
<keyword evidence="3 8" id="KW-1133">Transmembrane helix</keyword>
<keyword evidence="6 10" id="KW-0675">Receptor</keyword>
<feature type="transmembrane region" description="Helical" evidence="8">
    <location>
        <begin position="131"/>
        <end position="152"/>
    </location>
</feature>
<dbReference type="InterPro" id="IPR017452">
    <property type="entry name" value="GPCR_Rhodpsn_7TM"/>
</dbReference>
<dbReference type="EMBL" id="LNIX01000019">
    <property type="protein sequence ID" value="OXA44240.1"/>
    <property type="molecule type" value="Genomic_DNA"/>
</dbReference>
<organism evidence="10 11">
    <name type="scientific">Folsomia candida</name>
    <name type="common">Springtail</name>
    <dbReference type="NCBI Taxonomy" id="158441"/>
    <lineage>
        <taxon>Eukaryota</taxon>
        <taxon>Metazoa</taxon>
        <taxon>Ecdysozoa</taxon>
        <taxon>Arthropoda</taxon>
        <taxon>Hexapoda</taxon>
        <taxon>Collembola</taxon>
        <taxon>Entomobryomorpha</taxon>
        <taxon>Isotomoidea</taxon>
        <taxon>Isotomidae</taxon>
        <taxon>Proisotominae</taxon>
        <taxon>Folsomia</taxon>
    </lineage>
</organism>
<evidence type="ECO:0000256" key="8">
    <source>
        <dbReference type="SAM" id="Phobius"/>
    </source>
</evidence>
<evidence type="ECO:0000256" key="1">
    <source>
        <dbReference type="ARBA" id="ARBA00004141"/>
    </source>
</evidence>
<evidence type="ECO:0000256" key="3">
    <source>
        <dbReference type="ARBA" id="ARBA00022989"/>
    </source>
</evidence>
<evidence type="ECO:0000256" key="2">
    <source>
        <dbReference type="ARBA" id="ARBA00022692"/>
    </source>
</evidence>
<evidence type="ECO:0000256" key="7">
    <source>
        <dbReference type="ARBA" id="ARBA00023224"/>
    </source>
</evidence>
<dbReference type="PANTHER" id="PTHR24238:SF57">
    <property type="entry name" value="G-PROTEIN COUPLED RECEPTOR 83"/>
    <property type="match status" value="1"/>
</dbReference>
<dbReference type="Proteomes" id="UP000198287">
    <property type="component" value="Unassembled WGS sequence"/>
</dbReference>
<dbReference type="SUPFAM" id="SSF81321">
    <property type="entry name" value="Family A G protein-coupled receptor-like"/>
    <property type="match status" value="1"/>
</dbReference>
<name>A0A226DGG5_FOLCA</name>
<evidence type="ECO:0000256" key="5">
    <source>
        <dbReference type="ARBA" id="ARBA00023136"/>
    </source>
</evidence>
<feature type="transmembrane region" description="Helical" evidence="8">
    <location>
        <begin position="172"/>
        <end position="192"/>
    </location>
</feature>
<dbReference type="PANTHER" id="PTHR24238">
    <property type="entry name" value="G-PROTEIN COUPLED RECEPTOR"/>
    <property type="match status" value="1"/>
</dbReference>
<accession>A0A226DGG5</accession>
<dbReference type="AlphaFoldDB" id="A0A226DGG5"/>
<feature type="transmembrane region" description="Helical" evidence="8">
    <location>
        <begin position="23"/>
        <end position="46"/>
    </location>
</feature>
<feature type="transmembrane region" description="Helical" evidence="8">
    <location>
        <begin position="224"/>
        <end position="245"/>
    </location>
</feature>
<feature type="transmembrane region" description="Helical" evidence="8">
    <location>
        <begin position="101"/>
        <end position="119"/>
    </location>
</feature>
<comment type="subcellular location">
    <subcellularLocation>
        <location evidence="1">Membrane</location>
        <topology evidence="1">Multi-pass membrane protein</topology>
    </subcellularLocation>
</comment>
<evidence type="ECO:0000256" key="4">
    <source>
        <dbReference type="ARBA" id="ARBA00023040"/>
    </source>
</evidence>
<feature type="transmembrane region" description="Helical" evidence="8">
    <location>
        <begin position="58"/>
        <end position="81"/>
    </location>
</feature>
<dbReference type="PROSITE" id="PS50262">
    <property type="entry name" value="G_PROTEIN_RECEP_F1_2"/>
    <property type="match status" value="1"/>
</dbReference>
<keyword evidence="7" id="KW-0807">Transducer</keyword>
<keyword evidence="4" id="KW-0297">G-protein coupled receptor</keyword>
<keyword evidence="5 8" id="KW-0472">Membrane</keyword>
<protein>
    <submittedName>
        <fullName evidence="10">Neuropeptide Y receptor</fullName>
    </submittedName>
</protein>
<keyword evidence="11" id="KW-1185">Reference proteome</keyword>
<dbReference type="CDD" id="cd00637">
    <property type="entry name" value="7tm_classA_rhodopsin-like"/>
    <property type="match status" value="1"/>
</dbReference>
<comment type="caution">
    <text evidence="10">The sequence shown here is derived from an EMBL/GenBank/DDBJ whole genome shotgun (WGS) entry which is preliminary data.</text>
</comment>
<feature type="domain" description="G-protein coupled receptors family 1 profile" evidence="9">
    <location>
        <begin position="38"/>
        <end position="282"/>
    </location>
</feature>
<reference evidence="10 11" key="1">
    <citation type="submission" date="2015-12" db="EMBL/GenBank/DDBJ databases">
        <title>The genome of Folsomia candida.</title>
        <authorList>
            <person name="Faddeeva A."/>
            <person name="Derks M.F."/>
            <person name="Anvar Y."/>
            <person name="Smit S."/>
            <person name="Van Straalen N."/>
            <person name="Roelofs D."/>
        </authorList>
    </citation>
    <scope>NUCLEOTIDE SEQUENCE [LARGE SCALE GENOMIC DNA]</scope>
    <source>
        <strain evidence="10 11">VU population</strain>
        <tissue evidence="10">Whole body</tissue>
    </source>
</reference>
<feature type="transmembrane region" description="Helical" evidence="8">
    <location>
        <begin position="265"/>
        <end position="289"/>
    </location>
</feature>
<evidence type="ECO:0000313" key="11">
    <source>
        <dbReference type="Proteomes" id="UP000198287"/>
    </source>
</evidence>
<evidence type="ECO:0000259" key="9">
    <source>
        <dbReference type="PROSITE" id="PS50262"/>
    </source>
</evidence>
<proteinExistence type="predicted"/>
<gene>
    <name evidence="10" type="ORF">Fcan01_20545</name>
</gene>
<sequence>MLTNLTSYVNATSGAGAASESKWFKIIGTSLFATCIFINVAIVAVIGRVYRKRKIRDVTILIGNLCMVVIYLAVLSILSIFQLDKKFAMEYLCNTLYIQRAMVLNVLPLTILSISYERMRKLKPSFPKVKIAKMLLAIWSVAVLAALPALWTMEYDPEKAICVKMSSTVHRMIYHIVRCVVFHFVVAGLLVFELYKVRSKFKYFYKIKVIHSDKIRRKVQRVRFLYCNSIIFICFWVPLGISNILYEVIRKPDTSLHKEYPVAMYIVSILFFAYVMCLPFILLCTSDLLKSKDRSSRTKVREEIEMTVINSDFSRCSTHGVSHIPNITVTTESGVTTNELIQSDNQLVTKKVEVAEVYV</sequence>